<organism evidence="2 3">
    <name type="scientific">Brachionus plicatilis</name>
    <name type="common">Marine rotifer</name>
    <name type="synonym">Brachionus muelleri</name>
    <dbReference type="NCBI Taxonomy" id="10195"/>
    <lineage>
        <taxon>Eukaryota</taxon>
        <taxon>Metazoa</taxon>
        <taxon>Spiralia</taxon>
        <taxon>Gnathifera</taxon>
        <taxon>Rotifera</taxon>
        <taxon>Eurotatoria</taxon>
        <taxon>Monogononta</taxon>
        <taxon>Pseudotrocha</taxon>
        <taxon>Ploima</taxon>
        <taxon>Brachionidae</taxon>
        <taxon>Brachionus</taxon>
    </lineage>
</organism>
<sequence>MILKIIFVNCVHNFNGPNFIKPTLKTYLKFSAIYLWSPSLPLGKSLHFPIHQINTRLIDYSMDSRLRMGSLKKKNIYMFTASMNDQQATKEMCKGYFQKSTWDKFPTLDLNIERKSKRGRRKKTHPALERNSTGPLNVNVFRPIETNIEPSIQVQSATTLNQILSISDQKKINTDKPRNENAEDLEKN</sequence>
<evidence type="ECO:0000313" key="3">
    <source>
        <dbReference type="Proteomes" id="UP000276133"/>
    </source>
</evidence>
<evidence type="ECO:0000256" key="1">
    <source>
        <dbReference type="SAM" id="MobiDB-lite"/>
    </source>
</evidence>
<gene>
    <name evidence="2" type="ORF">BpHYR1_032423</name>
</gene>
<dbReference type="Proteomes" id="UP000276133">
    <property type="component" value="Unassembled WGS sequence"/>
</dbReference>
<feature type="compositionally biased region" description="Basic residues" evidence="1">
    <location>
        <begin position="115"/>
        <end position="125"/>
    </location>
</feature>
<reference evidence="2 3" key="1">
    <citation type="journal article" date="2018" name="Sci. Rep.">
        <title>Genomic signatures of local adaptation to the degree of environmental predictability in rotifers.</title>
        <authorList>
            <person name="Franch-Gras L."/>
            <person name="Hahn C."/>
            <person name="Garcia-Roger E.M."/>
            <person name="Carmona M.J."/>
            <person name="Serra M."/>
            <person name="Gomez A."/>
        </authorList>
    </citation>
    <scope>NUCLEOTIDE SEQUENCE [LARGE SCALE GENOMIC DNA]</scope>
    <source>
        <strain evidence="2">HYR1</strain>
    </source>
</reference>
<evidence type="ECO:0000313" key="2">
    <source>
        <dbReference type="EMBL" id="RNA42145.1"/>
    </source>
</evidence>
<protein>
    <submittedName>
        <fullName evidence="2">Uncharacterized protein</fullName>
    </submittedName>
</protein>
<feature type="region of interest" description="Disordered" evidence="1">
    <location>
        <begin position="114"/>
        <end position="135"/>
    </location>
</feature>
<dbReference type="EMBL" id="REGN01000410">
    <property type="protein sequence ID" value="RNA42145.1"/>
    <property type="molecule type" value="Genomic_DNA"/>
</dbReference>
<name>A0A3M7T2F8_BRAPC</name>
<accession>A0A3M7T2F8</accession>
<comment type="caution">
    <text evidence="2">The sequence shown here is derived from an EMBL/GenBank/DDBJ whole genome shotgun (WGS) entry which is preliminary data.</text>
</comment>
<dbReference type="AlphaFoldDB" id="A0A3M7T2F8"/>
<proteinExistence type="predicted"/>
<keyword evidence="3" id="KW-1185">Reference proteome</keyword>